<dbReference type="Proteomes" id="UP000747542">
    <property type="component" value="Unassembled WGS sequence"/>
</dbReference>
<organism evidence="2 3">
    <name type="scientific">Homarus americanus</name>
    <name type="common">American lobster</name>
    <dbReference type="NCBI Taxonomy" id="6706"/>
    <lineage>
        <taxon>Eukaryota</taxon>
        <taxon>Metazoa</taxon>
        <taxon>Ecdysozoa</taxon>
        <taxon>Arthropoda</taxon>
        <taxon>Crustacea</taxon>
        <taxon>Multicrustacea</taxon>
        <taxon>Malacostraca</taxon>
        <taxon>Eumalacostraca</taxon>
        <taxon>Eucarida</taxon>
        <taxon>Decapoda</taxon>
        <taxon>Pleocyemata</taxon>
        <taxon>Astacidea</taxon>
        <taxon>Nephropoidea</taxon>
        <taxon>Nephropidae</taxon>
        <taxon>Homarus</taxon>
    </lineage>
</organism>
<name>A0A8J5MRB4_HOMAM</name>
<dbReference type="OrthoDB" id="312459at2759"/>
<feature type="compositionally biased region" description="Acidic residues" evidence="1">
    <location>
        <begin position="1"/>
        <end position="10"/>
    </location>
</feature>
<sequence length="547" mass="63848">MEDNAVDNAEEPPAIEVTPAEGGGVSDSLPEKLFQLEQKERKASKRRPGSFWKKPPTFVYANNFGFGIHSYQPMIDYLDAKDDGLPVNKDDIHLPLMEERCMRKYASDKPFKWYQNNDIDKYIDKGEKIRTQIRQNDAVGVSNVLRRTHTNWSMTRKWVQLVKKSYVVDYRKLHKKASEFEDTNYRSPTPVKVVDYRELTPKPRYLDDLSSEFASVVRTLAQSRTEHEQVMASRQEKMKMLDNKFEDTIDHIYEQMKRINKRADTFSSSPMDPREIEPAEHELTLRNRIRRQEEIKNMMECVNDLTEMDSARNTLRSSLRSLDNEVLGLSHRVDGMRELQQTAEHLYNPDRDVELDMLKAQIAARRSQSRARSIAREIEEDEIEEFRSCRRPKQAILFPSRERVTTRPRESLMREEVISDVHARVLNKAGELGTRTSEQRRINSRARFVNVFKPRPDTADCELLVPPSRTELNIDFMAKSLATRGNCQRRYDIDTEVEAPRSSINTNAHKDYCELRARKPIEQHPSLSNRVRCAIIRARARNALLGY</sequence>
<evidence type="ECO:0000313" key="3">
    <source>
        <dbReference type="Proteomes" id="UP000747542"/>
    </source>
</evidence>
<evidence type="ECO:0000256" key="1">
    <source>
        <dbReference type="SAM" id="MobiDB-lite"/>
    </source>
</evidence>
<feature type="region of interest" description="Disordered" evidence="1">
    <location>
        <begin position="1"/>
        <end position="30"/>
    </location>
</feature>
<keyword evidence="3" id="KW-1185">Reference proteome</keyword>
<protein>
    <submittedName>
        <fullName evidence="2">Paramyosin, short form-like 2</fullName>
    </submittedName>
</protein>
<comment type="caution">
    <text evidence="2">The sequence shown here is derived from an EMBL/GenBank/DDBJ whole genome shotgun (WGS) entry which is preliminary data.</text>
</comment>
<dbReference type="AlphaFoldDB" id="A0A8J5MRB4"/>
<gene>
    <name evidence="2" type="primary">Prm-L2</name>
    <name evidence="2" type="ORF">Hamer_G023571</name>
</gene>
<reference evidence="2" key="1">
    <citation type="journal article" date="2021" name="Sci. Adv.">
        <title>The American lobster genome reveals insights on longevity, neural, and immune adaptations.</title>
        <authorList>
            <person name="Polinski J.M."/>
            <person name="Zimin A.V."/>
            <person name="Clark K.F."/>
            <person name="Kohn A.B."/>
            <person name="Sadowski N."/>
            <person name="Timp W."/>
            <person name="Ptitsyn A."/>
            <person name="Khanna P."/>
            <person name="Romanova D.Y."/>
            <person name="Williams P."/>
            <person name="Greenwood S.J."/>
            <person name="Moroz L.L."/>
            <person name="Walt D.R."/>
            <person name="Bodnar A.G."/>
        </authorList>
    </citation>
    <scope>NUCLEOTIDE SEQUENCE</scope>
    <source>
        <strain evidence="2">GMGI-L3</strain>
    </source>
</reference>
<proteinExistence type="predicted"/>
<accession>A0A8J5MRB4</accession>
<evidence type="ECO:0000313" key="2">
    <source>
        <dbReference type="EMBL" id="KAG7161060.1"/>
    </source>
</evidence>
<dbReference type="EMBL" id="JAHLQT010030192">
    <property type="protein sequence ID" value="KAG7161060.1"/>
    <property type="molecule type" value="Genomic_DNA"/>
</dbReference>